<sequence length="314" mass="33678">MSRLILTRLVTLVPLLLLVSVIVFVLIHLTPVDPIRQILGEGSSMEQRAQLARELGYDRALPVQFGDWVLGAFRGDLGVSIFTKQPILETFLGRLPVTLALVAGGALVAIAIGVPLGVFAALRSGSVADRVVTGITSLGLAIPGFWLALLLVLGFAVQLRWFPVLGFTRFQDDPAAWARGLVLPSVALAIHSAAVIARQTRGAVLETLRAPYVQALRAVGTPRRRIVYRYALRNAMVPIVTVIGWELAVLLAVSFVVERVFAIPGTGTLLLDAVVRNDIPLVQGGILLVACMVVLINLAVDVAYGLLDPKARPQ</sequence>
<evidence type="ECO:0000256" key="2">
    <source>
        <dbReference type="ARBA" id="ARBA00022448"/>
    </source>
</evidence>
<feature type="transmembrane region" description="Helical" evidence="7">
    <location>
        <begin position="134"/>
        <end position="157"/>
    </location>
</feature>
<dbReference type="PANTHER" id="PTHR43163">
    <property type="entry name" value="DIPEPTIDE TRANSPORT SYSTEM PERMEASE PROTEIN DPPB-RELATED"/>
    <property type="match status" value="1"/>
</dbReference>
<feature type="transmembrane region" description="Helical" evidence="7">
    <location>
        <begin position="281"/>
        <end position="307"/>
    </location>
</feature>
<feature type="transmembrane region" description="Helical" evidence="7">
    <location>
        <begin position="99"/>
        <end position="122"/>
    </location>
</feature>
<comment type="similarity">
    <text evidence="7">Belongs to the binding-protein-dependent transport system permease family.</text>
</comment>
<dbReference type="Gene3D" id="1.10.3720.10">
    <property type="entry name" value="MetI-like"/>
    <property type="match status" value="1"/>
</dbReference>
<name>A0ABW7Z8A3_9ACTN</name>
<evidence type="ECO:0000313" key="10">
    <source>
        <dbReference type="Proteomes" id="UP001612741"/>
    </source>
</evidence>
<organism evidence="9 10">
    <name type="scientific">Nonomuraea typhae</name>
    <dbReference type="NCBI Taxonomy" id="2603600"/>
    <lineage>
        <taxon>Bacteria</taxon>
        <taxon>Bacillati</taxon>
        <taxon>Actinomycetota</taxon>
        <taxon>Actinomycetes</taxon>
        <taxon>Streptosporangiales</taxon>
        <taxon>Streptosporangiaceae</taxon>
        <taxon>Nonomuraea</taxon>
    </lineage>
</organism>
<protein>
    <submittedName>
        <fullName evidence="9">ABC transporter permease</fullName>
    </submittedName>
</protein>
<evidence type="ECO:0000256" key="1">
    <source>
        <dbReference type="ARBA" id="ARBA00004651"/>
    </source>
</evidence>
<keyword evidence="6 7" id="KW-0472">Membrane</keyword>
<dbReference type="Proteomes" id="UP001612741">
    <property type="component" value="Unassembled WGS sequence"/>
</dbReference>
<evidence type="ECO:0000256" key="7">
    <source>
        <dbReference type="RuleBase" id="RU363032"/>
    </source>
</evidence>
<gene>
    <name evidence="9" type="ORF">ACIBG2_40610</name>
</gene>
<reference evidence="9 10" key="1">
    <citation type="submission" date="2024-10" db="EMBL/GenBank/DDBJ databases">
        <title>The Natural Products Discovery Center: Release of the First 8490 Sequenced Strains for Exploring Actinobacteria Biosynthetic Diversity.</title>
        <authorList>
            <person name="Kalkreuter E."/>
            <person name="Kautsar S.A."/>
            <person name="Yang D."/>
            <person name="Bader C.D."/>
            <person name="Teijaro C.N."/>
            <person name="Fluegel L."/>
            <person name="Davis C.M."/>
            <person name="Simpson J.R."/>
            <person name="Lauterbach L."/>
            <person name="Steele A.D."/>
            <person name="Gui C."/>
            <person name="Meng S."/>
            <person name="Li G."/>
            <person name="Viehrig K."/>
            <person name="Ye F."/>
            <person name="Su P."/>
            <person name="Kiefer A.F."/>
            <person name="Nichols A."/>
            <person name="Cepeda A.J."/>
            <person name="Yan W."/>
            <person name="Fan B."/>
            <person name="Jiang Y."/>
            <person name="Adhikari A."/>
            <person name="Zheng C.-J."/>
            <person name="Schuster L."/>
            <person name="Cowan T.M."/>
            <person name="Smanski M.J."/>
            <person name="Chevrette M.G."/>
            <person name="De Carvalho L.P.S."/>
            <person name="Shen B."/>
        </authorList>
    </citation>
    <scope>NUCLEOTIDE SEQUENCE [LARGE SCALE GENOMIC DNA]</scope>
    <source>
        <strain evidence="9 10">NPDC050545</strain>
    </source>
</reference>
<accession>A0ABW7Z8A3</accession>
<dbReference type="InterPro" id="IPR035906">
    <property type="entry name" value="MetI-like_sf"/>
</dbReference>
<evidence type="ECO:0000256" key="5">
    <source>
        <dbReference type="ARBA" id="ARBA00022989"/>
    </source>
</evidence>
<dbReference type="Pfam" id="PF00528">
    <property type="entry name" value="BPD_transp_1"/>
    <property type="match status" value="1"/>
</dbReference>
<comment type="caution">
    <text evidence="9">The sequence shown here is derived from an EMBL/GenBank/DDBJ whole genome shotgun (WGS) entry which is preliminary data.</text>
</comment>
<comment type="subcellular location">
    <subcellularLocation>
        <location evidence="1 7">Cell membrane</location>
        <topology evidence="1 7">Multi-pass membrane protein</topology>
    </subcellularLocation>
</comment>
<feature type="transmembrane region" description="Helical" evidence="7">
    <location>
        <begin position="235"/>
        <end position="261"/>
    </location>
</feature>
<keyword evidence="5 7" id="KW-1133">Transmembrane helix</keyword>
<evidence type="ECO:0000256" key="4">
    <source>
        <dbReference type="ARBA" id="ARBA00022692"/>
    </source>
</evidence>
<dbReference type="Pfam" id="PF19300">
    <property type="entry name" value="BPD_transp_1_N"/>
    <property type="match status" value="1"/>
</dbReference>
<feature type="domain" description="ABC transmembrane type-1" evidence="8">
    <location>
        <begin position="95"/>
        <end position="304"/>
    </location>
</feature>
<keyword evidence="4 7" id="KW-0812">Transmembrane</keyword>
<dbReference type="EMBL" id="JBITGY010000012">
    <property type="protein sequence ID" value="MFI6503744.1"/>
    <property type="molecule type" value="Genomic_DNA"/>
</dbReference>
<keyword evidence="3" id="KW-1003">Cell membrane</keyword>
<feature type="transmembrane region" description="Helical" evidence="7">
    <location>
        <begin position="9"/>
        <end position="29"/>
    </location>
</feature>
<keyword evidence="10" id="KW-1185">Reference proteome</keyword>
<evidence type="ECO:0000256" key="3">
    <source>
        <dbReference type="ARBA" id="ARBA00022475"/>
    </source>
</evidence>
<proteinExistence type="inferred from homology"/>
<evidence type="ECO:0000313" key="9">
    <source>
        <dbReference type="EMBL" id="MFI6503744.1"/>
    </source>
</evidence>
<dbReference type="SUPFAM" id="SSF161098">
    <property type="entry name" value="MetI-like"/>
    <property type="match status" value="1"/>
</dbReference>
<dbReference type="CDD" id="cd06261">
    <property type="entry name" value="TM_PBP2"/>
    <property type="match status" value="1"/>
</dbReference>
<dbReference type="InterPro" id="IPR045621">
    <property type="entry name" value="BPD_transp_1_N"/>
</dbReference>
<feature type="transmembrane region" description="Helical" evidence="7">
    <location>
        <begin position="177"/>
        <end position="197"/>
    </location>
</feature>
<dbReference type="PANTHER" id="PTHR43163:SF6">
    <property type="entry name" value="DIPEPTIDE TRANSPORT SYSTEM PERMEASE PROTEIN DPPB-RELATED"/>
    <property type="match status" value="1"/>
</dbReference>
<dbReference type="InterPro" id="IPR000515">
    <property type="entry name" value="MetI-like"/>
</dbReference>
<evidence type="ECO:0000256" key="6">
    <source>
        <dbReference type="ARBA" id="ARBA00023136"/>
    </source>
</evidence>
<dbReference type="PROSITE" id="PS50928">
    <property type="entry name" value="ABC_TM1"/>
    <property type="match status" value="1"/>
</dbReference>
<dbReference type="RefSeq" id="WP_397089500.1">
    <property type="nucleotide sequence ID" value="NZ_JBITGY010000012.1"/>
</dbReference>
<evidence type="ECO:0000259" key="8">
    <source>
        <dbReference type="PROSITE" id="PS50928"/>
    </source>
</evidence>
<keyword evidence="2 7" id="KW-0813">Transport</keyword>